<dbReference type="SUPFAM" id="SSF53335">
    <property type="entry name" value="S-adenosyl-L-methionine-dependent methyltransferases"/>
    <property type="match status" value="2"/>
</dbReference>
<dbReference type="Pfam" id="PF08242">
    <property type="entry name" value="Methyltransf_12"/>
    <property type="match status" value="1"/>
</dbReference>
<dbReference type="InterPro" id="IPR026113">
    <property type="entry name" value="METTL2/6/8-like"/>
</dbReference>
<evidence type="ECO:0000313" key="6">
    <source>
        <dbReference type="Proteomes" id="UP001491310"/>
    </source>
</evidence>
<dbReference type="Proteomes" id="UP001491310">
    <property type="component" value="Unassembled WGS sequence"/>
</dbReference>
<keyword evidence="2" id="KW-0489">Methyltransferase</keyword>
<evidence type="ECO:0000313" key="5">
    <source>
        <dbReference type="EMBL" id="KAK9914763.1"/>
    </source>
</evidence>
<evidence type="ECO:0000256" key="1">
    <source>
        <dbReference type="ARBA" id="ARBA00009725"/>
    </source>
</evidence>
<evidence type="ECO:0000256" key="2">
    <source>
        <dbReference type="ARBA" id="ARBA00022603"/>
    </source>
</evidence>
<dbReference type="PANTHER" id="PTHR22809">
    <property type="entry name" value="METHYLTRANSFERASE-RELATED"/>
    <property type="match status" value="1"/>
</dbReference>
<comment type="caution">
    <text evidence="5">The sequence shown here is derived from an EMBL/GenBank/DDBJ whole genome shotgun (WGS) entry which is preliminary data.</text>
</comment>
<dbReference type="CDD" id="cd02440">
    <property type="entry name" value="AdoMet_MTases"/>
    <property type="match status" value="2"/>
</dbReference>
<accession>A0ABR2YSS4</accession>
<dbReference type="PANTHER" id="PTHR22809:SF5">
    <property type="entry name" value="TRNA N(3)-METHYLCYTIDINE METHYLTRANSFERASE METTL6"/>
    <property type="match status" value="1"/>
</dbReference>
<dbReference type="InterPro" id="IPR013217">
    <property type="entry name" value="Methyltransf_12"/>
</dbReference>
<name>A0ABR2YSS4_9CHLO</name>
<dbReference type="Pfam" id="PF10294">
    <property type="entry name" value="Methyltransf_16"/>
    <property type="match status" value="1"/>
</dbReference>
<evidence type="ECO:0000259" key="4">
    <source>
        <dbReference type="Pfam" id="PF08242"/>
    </source>
</evidence>
<sequence length="509" mass="56267">MPIYSVPSSLQTLQRIDQLEVGAAKYWELFYQRNGNRFFSDRHYLEKEVPDLVSGPLTLLEAGCGVGNAILPLLEANLQATAYACDFSPSAVEILRSHPMHKAGRVHAFVADLTADDLASNVPEASIDFCTLIFVLSAIDPSKMPQVLQNIGRTLKVGVGRVLVRDYAEGDLAQARLSKPTRQQQLGDNFFVRGDGTRAFYFSEEKLLELFRRSGFRCMDMHVHERQVENRAKALTMDRRWIQAVFIYTGREEEVAPGALHPELPACSDEWIGAPADDELGTDMLFSEADRPEEITEELDIEGLGHLVLRSISRIHRHTLTHTGLMHWESGPALARFILSNPSVFAGTRMLEVGCGSNPLVAFAALRHCRMAAASDGSPEALALMEANVGLNASLVVVERLRLRQLRWGDAVHVDALLQGLGHFDIVVGADVVYVEEAVPALFDSIARLLDPCRKVLVMLCHVTRRVSEQRVIDRAADVGLIPMQEAAGCLTQRTNLRLCPSLTLGVRG</sequence>
<dbReference type="InterPro" id="IPR029063">
    <property type="entry name" value="SAM-dependent_MTases_sf"/>
</dbReference>
<reference evidence="5 6" key="1">
    <citation type="journal article" date="2024" name="Nat. Commun.">
        <title>Phylogenomics reveals the evolutionary origins of lichenization in chlorophyte algae.</title>
        <authorList>
            <person name="Puginier C."/>
            <person name="Libourel C."/>
            <person name="Otte J."/>
            <person name="Skaloud P."/>
            <person name="Haon M."/>
            <person name="Grisel S."/>
            <person name="Petersen M."/>
            <person name="Berrin J.G."/>
            <person name="Delaux P.M."/>
            <person name="Dal Grande F."/>
            <person name="Keller J."/>
        </authorList>
    </citation>
    <scope>NUCLEOTIDE SEQUENCE [LARGE SCALE GENOMIC DNA]</scope>
    <source>
        <strain evidence="5 6">SAG 216-7</strain>
    </source>
</reference>
<evidence type="ECO:0000256" key="3">
    <source>
        <dbReference type="ARBA" id="ARBA00022679"/>
    </source>
</evidence>
<dbReference type="EMBL" id="JALJOT010000005">
    <property type="protein sequence ID" value="KAK9914763.1"/>
    <property type="molecule type" value="Genomic_DNA"/>
</dbReference>
<dbReference type="InterPro" id="IPR019410">
    <property type="entry name" value="Methyltransf_16"/>
</dbReference>
<comment type="similarity">
    <text evidence="1">Belongs to the methyltransferase superfamily. METL family.</text>
</comment>
<keyword evidence="6" id="KW-1185">Reference proteome</keyword>
<gene>
    <name evidence="5" type="ORF">WJX75_000231</name>
</gene>
<organism evidence="5 6">
    <name type="scientific">Coccomyxa subellipsoidea</name>
    <dbReference type="NCBI Taxonomy" id="248742"/>
    <lineage>
        <taxon>Eukaryota</taxon>
        <taxon>Viridiplantae</taxon>
        <taxon>Chlorophyta</taxon>
        <taxon>core chlorophytes</taxon>
        <taxon>Trebouxiophyceae</taxon>
        <taxon>Trebouxiophyceae incertae sedis</taxon>
        <taxon>Coccomyxaceae</taxon>
        <taxon>Coccomyxa</taxon>
    </lineage>
</organism>
<feature type="domain" description="Methyltransferase type 12" evidence="4">
    <location>
        <begin position="60"/>
        <end position="158"/>
    </location>
</feature>
<keyword evidence="3" id="KW-0808">Transferase</keyword>
<proteinExistence type="inferred from homology"/>
<protein>
    <recommendedName>
        <fullName evidence="4">Methyltransferase type 12 domain-containing protein</fullName>
    </recommendedName>
</protein>
<dbReference type="Gene3D" id="3.40.50.150">
    <property type="entry name" value="Vaccinia Virus protein VP39"/>
    <property type="match status" value="2"/>
</dbReference>